<dbReference type="RefSeq" id="WP_027841826.1">
    <property type="nucleotide sequence ID" value="NZ_LMTZ01000085.1"/>
</dbReference>
<organism evidence="1 2">
    <name type="scientific">Mastigocoleus testarum BC008</name>
    <dbReference type="NCBI Taxonomy" id="371196"/>
    <lineage>
        <taxon>Bacteria</taxon>
        <taxon>Bacillati</taxon>
        <taxon>Cyanobacteriota</taxon>
        <taxon>Cyanophyceae</taxon>
        <taxon>Nostocales</taxon>
        <taxon>Hapalosiphonaceae</taxon>
        <taxon>Mastigocoleus</taxon>
    </lineage>
</organism>
<accession>A0A0V7ZSU7</accession>
<reference evidence="1 2" key="1">
    <citation type="journal article" date="2015" name="Genome Announc.">
        <title>Draft Genome of the Euendolithic (true boring) Cyanobacterium Mastigocoleus testarum strain BC008.</title>
        <authorList>
            <person name="Guida B.S."/>
            <person name="Garcia-Pichel F."/>
        </authorList>
    </citation>
    <scope>NUCLEOTIDE SEQUENCE [LARGE SCALE GENOMIC DNA]</scope>
    <source>
        <strain evidence="1 2">BC008</strain>
    </source>
</reference>
<keyword evidence="2" id="KW-1185">Reference proteome</keyword>
<evidence type="ECO:0000313" key="1">
    <source>
        <dbReference type="EMBL" id="KST67733.1"/>
    </source>
</evidence>
<sequence>MGKLKINDLEQYQIEDIGSEKVQGGFTYVFDYSYFAFTTAYPVPPTFGLEGVYYLEEINYSESIPNEYQVAISSPEGNSLASLAVSKTGDSHYIASVSMSSVS</sequence>
<dbReference type="EMBL" id="LMTZ01000085">
    <property type="protein sequence ID" value="KST67733.1"/>
    <property type="molecule type" value="Genomic_DNA"/>
</dbReference>
<gene>
    <name evidence="1" type="ORF">BC008_44080</name>
</gene>
<evidence type="ECO:0000313" key="2">
    <source>
        <dbReference type="Proteomes" id="UP000053372"/>
    </source>
</evidence>
<protein>
    <submittedName>
        <fullName evidence="1">Uncharacterized protein</fullName>
    </submittedName>
</protein>
<name>A0A0V7ZSU7_9CYAN</name>
<comment type="caution">
    <text evidence="1">The sequence shown here is derived from an EMBL/GenBank/DDBJ whole genome shotgun (WGS) entry which is preliminary data.</text>
</comment>
<proteinExistence type="predicted"/>
<dbReference type="AlphaFoldDB" id="A0A0V7ZSU7"/>
<dbReference type="Proteomes" id="UP000053372">
    <property type="component" value="Unassembled WGS sequence"/>
</dbReference>